<feature type="compositionally biased region" description="Polar residues" evidence="1">
    <location>
        <begin position="292"/>
        <end position="304"/>
    </location>
</feature>
<feature type="region of interest" description="Disordered" evidence="1">
    <location>
        <begin position="284"/>
        <end position="304"/>
    </location>
</feature>
<reference evidence="3 4" key="1">
    <citation type="submission" date="2017-03" db="EMBL/GenBank/DDBJ databases">
        <title>Comparative genomics of the toxic Baltic Sea cyanobacteria Nodularia spumigena UHCC 0039 and its response on varying salinity.</title>
        <authorList>
            <person name="Teikari J.E."/>
        </authorList>
    </citation>
    <scope>NUCLEOTIDE SEQUENCE [LARGE SCALE GENOMIC DNA]</scope>
    <source>
        <strain evidence="3 4">UHCC 0039</strain>
    </source>
</reference>
<keyword evidence="2" id="KW-1133">Transmembrane helix</keyword>
<dbReference type="EMBL" id="CP020114">
    <property type="protein sequence ID" value="AVZ30197.1"/>
    <property type="molecule type" value="Genomic_DNA"/>
</dbReference>
<dbReference type="GO" id="GO:0008237">
    <property type="term" value="F:metallopeptidase activity"/>
    <property type="evidence" value="ECO:0007669"/>
    <property type="project" value="InterPro"/>
</dbReference>
<evidence type="ECO:0000313" key="4">
    <source>
        <dbReference type="Proteomes" id="UP000244056"/>
    </source>
</evidence>
<dbReference type="Proteomes" id="UP000244056">
    <property type="component" value="Chromosome"/>
</dbReference>
<dbReference type="RefSeq" id="WP_006199007.1">
    <property type="nucleotide sequence ID" value="NZ_CAWNZE010000001.1"/>
</dbReference>
<evidence type="ECO:0000313" key="3">
    <source>
        <dbReference type="EMBL" id="AVZ30197.1"/>
    </source>
</evidence>
<organism evidence="3 4">
    <name type="scientific">Nodularia spumigena UHCC 0039</name>
    <dbReference type="NCBI Taxonomy" id="1914872"/>
    <lineage>
        <taxon>Bacteria</taxon>
        <taxon>Bacillati</taxon>
        <taxon>Cyanobacteriota</taxon>
        <taxon>Cyanophyceae</taxon>
        <taxon>Nostocales</taxon>
        <taxon>Nodulariaceae</taxon>
        <taxon>Nodularia</taxon>
    </lineage>
</organism>
<feature type="transmembrane region" description="Helical" evidence="2">
    <location>
        <begin position="55"/>
        <end position="74"/>
    </location>
</feature>
<name>A0A2S0Q744_NODSP</name>
<dbReference type="CDD" id="cd04279">
    <property type="entry name" value="ZnMc_MMP_like_1"/>
    <property type="match status" value="1"/>
</dbReference>
<gene>
    <name evidence="3" type="ORF">BMF81_01533</name>
</gene>
<accession>A0A2S0Q744</accession>
<proteinExistence type="predicted"/>
<feature type="compositionally biased region" description="Basic residues" evidence="1">
    <location>
        <begin position="1"/>
        <end position="25"/>
    </location>
</feature>
<dbReference type="SUPFAM" id="SSF55486">
    <property type="entry name" value="Metalloproteases ('zincins'), catalytic domain"/>
    <property type="match status" value="1"/>
</dbReference>
<evidence type="ECO:0000256" key="1">
    <source>
        <dbReference type="SAM" id="MobiDB-lite"/>
    </source>
</evidence>
<dbReference type="Gene3D" id="3.40.390.10">
    <property type="entry name" value="Collagenase (Catalytic Domain)"/>
    <property type="match status" value="1"/>
</dbReference>
<dbReference type="KEGG" id="nsp:BMF81_01533"/>
<evidence type="ECO:0000256" key="2">
    <source>
        <dbReference type="SAM" id="Phobius"/>
    </source>
</evidence>
<evidence type="ECO:0008006" key="5">
    <source>
        <dbReference type="Google" id="ProtNLM"/>
    </source>
</evidence>
<protein>
    <recommendedName>
        <fullName evidence="5">Peptidase metallopeptidase domain-containing protein</fullName>
    </recommendedName>
</protein>
<dbReference type="InterPro" id="IPR024079">
    <property type="entry name" value="MetalloPept_cat_dom_sf"/>
</dbReference>
<sequence length="304" mass="34006">MSHAKAHSAKPFPKGRRKGTKKKKGNFGISYCDSATPKNQYPKPKTRQSLYTRRLLAVLSLLIGAGLLVIFTNLPSHAVIESTSISPSSHPLPPTLAQWQDDTNSGDYFSQVEKTQVSYLIWSQFPVKIYVEIPQAGNKTQAQAWFSSVLETVQEWSAYLPLVVVEQPDIADITILRKAPPLQFSRDANFLRARSAQATYELYNSYNILSHRFTILLSPTQTGVFLKAASRHELGHALGIWGHSDLPTDALYFSQVRNPPPISPRDVNTLKRVYEQPTNLGWSVNKSEKLRSPTSSRSRGSLDL</sequence>
<keyword evidence="2" id="KW-0812">Transmembrane</keyword>
<keyword evidence="2" id="KW-0472">Membrane</keyword>
<feature type="region of interest" description="Disordered" evidence="1">
    <location>
        <begin position="1"/>
        <end position="46"/>
    </location>
</feature>
<dbReference type="AlphaFoldDB" id="A0A2S0Q744"/>
<dbReference type="GeneID" id="78016879"/>